<evidence type="ECO:0000313" key="3">
    <source>
        <dbReference type="EMBL" id="MFL9466510.1"/>
    </source>
</evidence>
<evidence type="ECO:0000259" key="1">
    <source>
        <dbReference type="Pfam" id="PF24644"/>
    </source>
</evidence>
<evidence type="ECO:0000313" key="4">
    <source>
        <dbReference type="Proteomes" id="UP001628874"/>
    </source>
</evidence>
<dbReference type="Proteomes" id="UP001628874">
    <property type="component" value="Unassembled WGS sequence"/>
</dbReference>
<dbReference type="EMBL" id="JBFQGM010000025">
    <property type="protein sequence ID" value="MFL9466510.1"/>
    <property type="molecule type" value="Genomic_DNA"/>
</dbReference>
<name>A0ABW8WZH7_9CYAN</name>
<feature type="domain" description="DUF7638" evidence="1">
    <location>
        <begin position="27"/>
        <end position="131"/>
    </location>
</feature>
<dbReference type="Pfam" id="PF24645">
    <property type="entry name" value="DUF7639"/>
    <property type="match status" value="1"/>
</dbReference>
<dbReference type="RefSeq" id="WP_408019959.1">
    <property type="nucleotide sequence ID" value="NZ_JBFQGM010000025.1"/>
</dbReference>
<dbReference type="InterPro" id="IPR056055">
    <property type="entry name" value="DUF7638"/>
</dbReference>
<reference evidence="3 4" key="1">
    <citation type="submission" date="2024-07" db="EMBL/GenBank/DDBJ databases">
        <authorList>
            <person name="Tripathy S."/>
        </authorList>
    </citation>
    <scope>NUCLEOTIDE SEQUENCE [LARGE SCALE GENOMIC DNA]</scope>
    <source>
        <strain evidence="3 4">VB-61278_2</strain>
    </source>
</reference>
<dbReference type="InterPro" id="IPR056056">
    <property type="entry name" value="DUF7639"/>
</dbReference>
<gene>
    <name evidence="3" type="ORF">AB0759_38630</name>
</gene>
<evidence type="ECO:0000259" key="2">
    <source>
        <dbReference type="Pfam" id="PF24645"/>
    </source>
</evidence>
<proteinExistence type="predicted"/>
<comment type="caution">
    <text evidence="3">The sequence shown here is derived from an EMBL/GenBank/DDBJ whole genome shotgun (WGS) entry which is preliminary data.</text>
</comment>
<sequence length="187" mass="21637">MIEEPILRNLSSPISVENVIMSFFNTTYRIVDGVTIPGVFLQAFIKNGDHYFVTEIKVYKDGKIDCWGMVDFDGFKEKVSLGWVRTHLPEGARVSMMLPGLYFTAHQVKSTVEEQEFVKEIEDEIRRLNGQLTTGELCRQALTQYKHEPNEANKEYLQQAYDAVPKHCRQYLGNMDDKDSEYRSILN</sequence>
<feature type="domain" description="DUF7639" evidence="2">
    <location>
        <begin position="134"/>
        <end position="186"/>
    </location>
</feature>
<organism evidence="3 4">
    <name type="scientific">Scytonema tolypothrichoides VB-61278_2</name>
    <dbReference type="NCBI Taxonomy" id="3232314"/>
    <lineage>
        <taxon>Bacteria</taxon>
        <taxon>Bacillati</taxon>
        <taxon>Cyanobacteriota</taxon>
        <taxon>Cyanophyceae</taxon>
        <taxon>Nostocales</taxon>
        <taxon>Scytonemataceae</taxon>
        <taxon>Scytonema</taxon>
    </lineage>
</organism>
<protein>
    <submittedName>
        <fullName evidence="3">Uncharacterized protein</fullName>
    </submittedName>
</protein>
<accession>A0ABW8WZH7</accession>
<dbReference type="Pfam" id="PF24644">
    <property type="entry name" value="DUF7638"/>
    <property type="match status" value="1"/>
</dbReference>
<keyword evidence="4" id="KW-1185">Reference proteome</keyword>